<dbReference type="EMBL" id="LHQQ01000011">
    <property type="protein sequence ID" value="KOS47861.1"/>
    <property type="molecule type" value="Genomic_DNA"/>
</dbReference>
<name>A0A0M8PGS9_9EURO</name>
<comment type="caution">
    <text evidence="1">The sequence shown here is derived from an EMBL/GenBank/DDBJ whole genome shotgun (WGS) entry which is preliminary data.</text>
</comment>
<dbReference type="AlphaFoldDB" id="A0A0M8PGS9"/>
<accession>A0A0M8PGS9</accession>
<keyword evidence="2" id="KW-1185">Reference proteome</keyword>
<protein>
    <submittedName>
        <fullName evidence="1">Uncharacterized protein</fullName>
    </submittedName>
</protein>
<gene>
    <name evidence="1" type="ORF">ACN38_g1175</name>
</gene>
<organism evidence="1 2">
    <name type="scientific">Penicillium nordicum</name>
    <dbReference type="NCBI Taxonomy" id="229535"/>
    <lineage>
        <taxon>Eukaryota</taxon>
        <taxon>Fungi</taxon>
        <taxon>Dikarya</taxon>
        <taxon>Ascomycota</taxon>
        <taxon>Pezizomycotina</taxon>
        <taxon>Eurotiomycetes</taxon>
        <taxon>Eurotiomycetidae</taxon>
        <taxon>Eurotiales</taxon>
        <taxon>Aspergillaceae</taxon>
        <taxon>Penicillium</taxon>
    </lineage>
</organism>
<evidence type="ECO:0000313" key="2">
    <source>
        <dbReference type="Proteomes" id="UP000037696"/>
    </source>
</evidence>
<proteinExistence type="predicted"/>
<dbReference type="Proteomes" id="UP000037696">
    <property type="component" value="Unassembled WGS sequence"/>
</dbReference>
<reference evidence="1 2" key="1">
    <citation type="submission" date="2015-08" db="EMBL/GenBank/DDBJ databases">
        <title>Genome sequencing of Penicillium nordicum.</title>
        <authorList>
            <person name="Nguyen H.D."/>
            <person name="Seifert K.A."/>
        </authorList>
    </citation>
    <scope>NUCLEOTIDE SEQUENCE [LARGE SCALE GENOMIC DNA]</scope>
    <source>
        <strain evidence="1 2">DAOMC 185683</strain>
    </source>
</reference>
<sequence length="104" mass="12267">MSLMVCVVFLIFEFYVLRTLFYWRILLNLDGEVGVWPGKISWRDVGPNILCTEQDVLRTFNVYISITHLTTQIVYKYNNKIQKIPLITKNSKLKIYVVFASSRE</sequence>
<evidence type="ECO:0000313" key="1">
    <source>
        <dbReference type="EMBL" id="KOS47861.1"/>
    </source>
</evidence>